<feature type="transmembrane region" description="Helical" evidence="1">
    <location>
        <begin position="14"/>
        <end position="33"/>
    </location>
</feature>
<dbReference type="Proteomes" id="UP000266183">
    <property type="component" value="Chromosome"/>
</dbReference>
<keyword evidence="1" id="KW-0812">Transmembrane</keyword>
<dbReference type="KEGG" id="chk:D4L85_16385"/>
<reference evidence="3" key="1">
    <citation type="submission" date="2018-09" db="EMBL/GenBank/DDBJ databases">
        <title>Chryseolinea sp. KIS68-18 isolated from soil.</title>
        <authorList>
            <person name="Weon H.-Y."/>
            <person name="Kwon S.-W."/>
            <person name="Lee S.A."/>
        </authorList>
    </citation>
    <scope>NUCLEOTIDE SEQUENCE [LARGE SCALE GENOMIC DNA]</scope>
    <source>
        <strain evidence="3">KIS68-18</strain>
    </source>
</reference>
<dbReference type="EMBL" id="CP032382">
    <property type="protein sequence ID" value="AYB32049.1"/>
    <property type="molecule type" value="Genomic_DNA"/>
</dbReference>
<evidence type="ECO:0000313" key="3">
    <source>
        <dbReference type="Proteomes" id="UP000266183"/>
    </source>
</evidence>
<keyword evidence="1" id="KW-1133">Transmembrane helix</keyword>
<gene>
    <name evidence="2" type="ORF">D4L85_16385</name>
</gene>
<keyword evidence="3" id="KW-1185">Reference proteome</keyword>
<proteinExistence type="predicted"/>
<evidence type="ECO:0000313" key="2">
    <source>
        <dbReference type="EMBL" id="AYB32049.1"/>
    </source>
</evidence>
<sequence length="163" mass="18784">MQEEHQLIELVPNFGEIGILLSFCLAALVVVGFRRVKARDKERPYITQLVSDLNQVGFFDLIVDKRGKLDVYRILQKVPVLIRTTTQELSQDRLSNGTLSKSLGKLHRDIEAILYHPNVAHMLHDTEEMKLDCVGIDKLTDLHKSFRTLIRRYDSNLLRPFGD</sequence>
<name>A0A385SLC2_9BACT</name>
<accession>A0A385SLC2</accession>
<organism evidence="2 3">
    <name type="scientific">Chryseolinea soli</name>
    <dbReference type="NCBI Taxonomy" id="2321403"/>
    <lineage>
        <taxon>Bacteria</taxon>
        <taxon>Pseudomonadati</taxon>
        <taxon>Bacteroidota</taxon>
        <taxon>Cytophagia</taxon>
        <taxon>Cytophagales</taxon>
        <taxon>Fulvivirgaceae</taxon>
        <taxon>Chryseolinea</taxon>
    </lineage>
</organism>
<dbReference type="RefSeq" id="WP_119755310.1">
    <property type="nucleotide sequence ID" value="NZ_CP032382.1"/>
</dbReference>
<protein>
    <submittedName>
        <fullName evidence="2">Uncharacterized protein</fullName>
    </submittedName>
</protein>
<keyword evidence="1" id="KW-0472">Membrane</keyword>
<evidence type="ECO:0000256" key="1">
    <source>
        <dbReference type="SAM" id="Phobius"/>
    </source>
</evidence>
<dbReference type="AlphaFoldDB" id="A0A385SLC2"/>